<sequence>MTAGGMTQYLSTVQDMPQETEEYLDKRIKTFMWEGRSVAPINNDILFLPFDQGGKNLLSIKDRNNAIRIKTLQGYLTEDEDRAKWCYLADDSFRKEVPQGPVVDKKARISPFIQTWAPLQKKLPRPLKQMYKTAKKFDLKFDALALAKDVKGEIPIWFHPGGKKDLSRHNNSSCANCLRDIHGVRTV</sequence>
<evidence type="ECO:0000313" key="1">
    <source>
        <dbReference type="EMBL" id="KAJ7018663.1"/>
    </source>
</evidence>
<gene>
    <name evidence="2" type="ORF">C8F04DRAFT_950894</name>
    <name evidence="1" type="ORF">C8F04DRAFT_976888</name>
</gene>
<protein>
    <submittedName>
        <fullName evidence="1">Uncharacterized protein</fullName>
    </submittedName>
</protein>
<name>A0AAD6S1A6_9AGAR</name>
<dbReference type="EMBL" id="JARJCM010000030">
    <property type="protein sequence ID" value="KAJ7038702.1"/>
    <property type="molecule type" value="Genomic_DNA"/>
</dbReference>
<reference evidence="1" key="1">
    <citation type="submission" date="2023-03" db="EMBL/GenBank/DDBJ databases">
        <title>Massive genome expansion in bonnet fungi (Mycena s.s.) driven by repeated elements and novel gene families across ecological guilds.</title>
        <authorList>
            <consortium name="Lawrence Berkeley National Laboratory"/>
            <person name="Harder C.B."/>
            <person name="Miyauchi S."/>
            <person name="Viragh M."/>
            <person name="Kuo A."/>
            <person name="Thoen E."/>
            <person name="Andreopoulos B."/>
            <person name="Lu D."/>
            <person name="Skrede I."/>
            <person name="Drula E."/>
            <person name="Henrissat B."/>
            <person name="Morin E."/>
            <person name="Kohler A."/>
            <person name="Barry K."/>
            <person name="LaButti K."/>
            <person name="Morin E."/>
            <person name="Salamov A."/>
            <person name="Lipzen A."/>
            <person name="Mereny Z."/>
            <person name="Hegedus B."/>
            <person name="Baldrian P."/>
            <person name="Stursova M."/>
            <person name="Weitz H."/>
            <person name="Taylor A."/>
            <person name="Grigoriev I.V."/>
            <person name="Nagy L.G."/>
            <person name="Martin F."/>
            <person name="Kauserud H."/>
        </authorList>
    </citation>
    <scope>NUCLEOTIDE SEQUENCE</scope>
    <source>
        <strain evidence="1">CBHHK200</strain>
    </source>
</reference>
<evidence type="ECO:0000313" key="2">
    <source>
        <dbReference type="EMBL" id="KAJ7038702.1"/>
    </source>
</evidence>
<dbReference type="AlphaFoldDB" id="A0AAD6S1A6"/>
<dbReference type="Proteomes" id="UP001218188">
    <property type="component" value="Unassembled WGS sequence"/>
</dbReference>
<proteinExistence type="predicted"/>
<organism evidence="1 3">
    <name type="scientific">Mycena alexandri</name>
    <dbReference type="NCBI Taxonomy" id="1745969"/>
    <lineage>
        <taxon>Eukaryota</taxon>
        <taxon>Fungi</taxon>
        <taxon>Dikarya</taxon>
        <taxon>Basidiomycota</taxon>
        <taxon>Agaricomycotina</taxon>
        <taxon>Agaricomycetes</taxon>
        <taxon>Agaricomycetidae</taxon>
        <taxon>Agaricales</taxon>
        <taxon>Marasmiineae</taxon>
        <taxon>Mycenaceae</taxon>
        <taxon>Mycena</taxon>
    </lineage>
</organism>
<keyword evidence="3" id="KW-1185">Reference proteome</keyword>
<comment type="caution">
    <text evidence="1">The sequence shown here is derived from an EMBL/GenBank/DDBJ whole genome shotgun (WGS) entry which is preliminary data.</text>
</comment>
<evidence type="ECO:0000313" key="3">
    <source>
        <dbReference type="Proteomes" id="UP001218188"/>
    </source>
</evidence>
<feature type="non-terminal residue" evidence="1">
    <location>
        <position position="187"/>
    </location>
</feature>
<accession>A0AAD6S1A6</accession>
<dbReference type="EMBL" id="JARJCM010000328">
    <property type="protein sequence ID" value="KAJ7018663.1"/>
    <property type="molecule type" value="Genomic_DNA"/>
</dbReference>